<feature type="region of interest" description="Disordered" evidence="5">
    <location>
        <begin position="169"/>
        <end position="258"/>
    </location>
</feature>
<dbReference type="PANTHER" id="PTHR17598">
    <property type="entry name" value="DNA POLYMERASE DELTA SUBUNIT 3"/>
    <property type="match status" value="1"/>
</dbReference>
<comment type="caution">
    <text evidence="6">The sequence shown here is derived from an EMBL/GenBank/DDBJ whole genome shotgun (WGS) entry which is preliminary data.</text>
</comment>
<feature type="compositionally biased region" description="Polar residues" evidence="5">
    <location>
        <begin position="414"/>
        <end position="430"/>
    </location>
</feature>
<accession>A0A2I0J941</accession>
<evidence type="ECO:0000256" key="3">
    <source>
        <dbReference type="ARBA" id="ARBA00022705"/>
    </source>
</evidence>
<dbReference type="GO" id="GO:0006271">
    <property type="term" value="P:DNA strand elongation involved in DNA replication"/>
    <property type="evidence" value="ECO:0007669"/>
    <property type="project" value="TreeGrafter"/>
</dbReference>
<dbReference type="GO" id="GO:1904161">
    <property type="term" value="P:DNA synthesis involved in UV-damage excision repair"/>
    <property type="evidence" value="ECO:0007669"/>
    <property type="project" value="TreeGrafter"/>
</dbReference>
<evidence type="ECO:0000256" key="1">
    <source>
        <dbReference type="ARBA" id="ARBA00004123"/>
    </source>
</evidence>
<dbReference type="GO" id="GO:0003887">
    <property type="term" value="F:DNA-directed DNA polymerase activity"/>
    <property type="evidence" value="ECO:0007669"/>
    <property type="project" value="TreeGrafter"/>
</dbReference>
<feature type="region of interest" description="Disordered" evidence="5">
    <location>
        <begin position="352"/>
        <end position="532"/>
    </location>
</feature>
<name>A0A2I0J941_PUNGR</name>
<sequence length="532" mass="57781">MSEAETLGILDELEALVSDKLQVILQRGGFFPFSKMIYFQSPYSHPNADRVLCSGRLLQEFVQSHEDGLQVVYSLTGCLKNNPSIYRVRLVPGPELEDAKQDFDGSCSVQVYSVQACMPKDPATIWNSESVQAKELFGQPSSVENCLRDNRFCGISNSFVRRNAEGTSFDITGPQVNGLRASGSSIKSTHKNETAPPPQLKKLQQTNQKDVQHSSNVAEDVKSEADASADLNQFGKPTADKGNTTSLPADKKVGQNNKATAVAGGSLANLWGRASTKSKDSKPVGGSAGTTAPDSTASAEPQLCAREAAQLSSDDEAEVNFRRASHGEAGRKRRVVFEFSDEENEYEDVVNLASPDIPKAQSFLASGEDQRNDKKPKLDFDEGKDQPKVKKENSIANELHQEEISAHDAGRKTAISTVEKMQSSESNSNGKRTDAAPTSPKRKKVLKTRIDERGREVTEVVWEGKETEKSKADSFAMKKENNETKTDAGNRPPAAKKPPSAVPSNATGKAGNKKAGSKDPKQGNILSFFKRV</sequence>
<dbReference type="STRING" id="22663.A0A2I0J941"/>
<proteinExistence type="predicted"/>
<dbReference type="Proteomes" id="UP000233551">
    <property type="component" value="Unassembled WGS sequence"/>
</dbReference>
<feature type="compositionally biased region" description="Polar residues" evidence="5">
    <location>
        <begin position="289"/>
        <end position="299"/>
    </location>
</feature>
<feature type="compositionally biased region" description="Basic and acidic residues" evidence="5">
    <location>
        <begin position="319"/>
        <end position="330"/>
    </location>
</feature>
<comment type="subcellular location">
    <subcellularLocation>
        <location evidence="1">Nucleus</location>
    </subcellularLocation>
</comment>
<dbReference type="AlphaFoldDB" id="A0A2I0J941"/>
<dbReference type="FunFam" id="3.90.1030.20:FF:000002">
    <property type="entry name" value="DNA polymerase delta subunit"/>
    <property type="match status" value="1"/>
</dbReference>
<evidence type="ECO:0000256" key="5">
    <source>
        <dbReference type="SAM" id="MobiDB-lite"/>
    </source>
</evidence>
<dbReference type="EMBL" id="PGOL01001897">
    <property type="protein sequence ID" value="PKI52772.1"/>
    <property type="molecule type" value="Genomic_DNA"/>
</dbReference>
<feature type="compositionally biased region" description="Basic and acidic residues" evidence="5">
    <location>
        <begin position="368"/>
        <end position="411"/>
    </location>
</feature>
<feature type="compositionally biased region" description="Basic and acidic residues" evidence="5">
    <location>
        <begin position="448"/>
        <end position="488"/>
    </location>
</feature>
<feature type="compositionally biased region" description="Low complexity" evidence="5">
    <location>
        <begin position="497"/>
        <end position="506"/>
    </location>
</feature>
<feature type="compositionally biased region" description="Polar residues" evidence="5">
    <location>
        <begin position="202"/>
        <end position="217"/>
    </location>
</feature>
<evidence type="ECO:0000256" key="2">
    <source>
        <dbReference type="ARBA" id="ARBA00017589"/>
    </source>
</evidence>
<dbReference type="GO" id="GO:0043625">
    <property type="term" value="C:delta DNA polymerase complex"/>
    <property type="evidence" value="ECO:0007669"/>
    <property type="project" value="InterPro"/>
</dbReference>
<protein>
    <recommendedName>
        <fullName evidence="2">DNA polymerase delta subunit 3</fullName>
    </recommendedName>
</protein>
<evidence type="ECO:0000313" key="6">
    <source>
        <dbReference type="EMBL" id="PKI52772.1"/>
    </source>
</evidence>
<dbReference type="InterPro" id="IPR019038">
    <property type="entry name" value="POLD3"/>
</dbReference>
<organism evidence="6 7">
    <name type="scientific">Punica granatum</name>
    <name type="common">Pomegranate</name>
    <dbReference type="NCBI Taxonomy" id="22663"/>
    <lineage>
        <taxon>Eukaryota</taxon>
        <taxon>Viridiplantae</taxon>
        <taxon>Streptophyta</taxon>
        <taxon>Embryophyta</taxon>
        <taxon>Tracheophyta</taxon>
        <taxon>Spermatophyta</taxon>
        <taxon>Magnoliopsida</taxon>
        <taxon>eudicotyledons</taxon>
        <taxon>Gunneridae</taxon>
        <taxon>Pentapetalae</taxon>
        <taxon>rosids</taxon>
        <taxon>malvids</taxon>
        <taxon>Myrtales</taxon>
        <taxon>Lythraceae</taxon>
        <taxon>Punica</taxon>
    </lineage>
</organism>
<dbReference type="InterPro" id="IPR041913">
    <property type="entry name" value="POLD3_sf"/>
</dbReference>
<evidence type="ECO:0000256" key="4">
    <source>
        <dbReference type="ARBA" id="ARBA00023242"/>
    </source>
</evidence>
<reference evidence="6 7" key="1">
    <citation type="submission" date="2017-11" db="EMBL/GenBank/DDBJ databases">
        <title>De-novo sequencing of pomegranate (Punica granatum L.) genome.</title>
        <authorList>
            <person name="Akparov Z."/>
            <person name="Amiraslanov A."/>
            <person name="Hajiyeva S."/>
            <person name="Abbasov M."/>
            <person name="Kaur K."/>
            <person name="Hamwieh A."/>
            <person name="Solovyev V."/>
            <person name="Salamov A."/>
            <person name="Braich B."/>
            <person name="Kosarev P."/>
            <person name="Mahmoud A."/>
            <person name="Hajiyev E."/>
            <person name="Babayeva S."/>
            <person name="Izzatullayeva V."/>
            <person name="Mammadov A."/>
            <person name="Mammadov A."/>
            <person name="Sharifova S."/>
            <person name="Ojaghi J."/>
            <person name="Eynullazada K."/>
            <person name="Bayramov B."/>
            <person name="Abdulazimova A."/>
            <person name="Shahmuradov I."/>
        </authorList>
    </citation>
    <scope>NUCLEOTIDE SEQUENCE [LARGE SCALE GENOMIC DNA]</scope>
    <source>
        <strain evidence="7">cv. AG2017</strain>
        <tissue evidence="6">Leaf</tissue>
    </source>
</reference>
<keyword evidence="7" id="KW-1185">Reference proteome</keyword>
<evidence type="ECO:0000313" key="7">
    <source>
        <dbReference type="Proteomes" id="UP000233551"/>
    </source>
</evidence>
<keyword evidence="3" id="KW-0235">DNA replication</keyword>
<dbReference type="PANTHER" id="PTHR17598:SF13">
    <property type="entry name" value="DNA POLYMERASE DELTA SUBUNIT 3"/>
    <property type="match status" value="1"/>
</dbReference>
<gene>
    <name evidence="6" type="ORF">CRG98_026847</name>
</gene>
<dbReference type="GO" id="GO:0006297">
    <property type="term" value="P:nucleotide-excision repair, DNA gap filling"/>
    <property type="evidence" value="ECO:0007669"/>
    <property type="project" value="TreeGrafter"/>
</dbReference>
<dbReference type="Pfam" id="PF09507">
    <property type="entry name" value="CDC27"/>
    <property type="match status" value="1"/>
</dbReference>
<feature type="region of interest" description="Disordered" evidence="5">
    <location>
        <begin position="274"/>
        <end position="332"/>
    </location>
</feature>
<dbReference type="Gene3D" id="3.90.1030.20">
    <property type="entry name" value="DNA polymerase delta, p66 (Cdc27) subunit, wHTH domain"/>
    <property type="match status" value="1"/>
</dbReference>
<keyword evidence="4" id="KW-0539">Nucleus</keyword>